<sequence length="14" mass="1719">MQITKLQVTLRKIF</sequence>
<evidence type="ECO:0000313" key="1">
    <source>
        <dbReference type="EMBL" id="ONM17009.1"/>
    </source>
</evidence>
<reference evidence="1" key="1">
    <citation type="submission" date="2015-12" db="EMBL/GenBank/DDBJ databases">
        <title>Update maize B73 reference genome by single molecule sequencing technologies.</title>
        <authorList>
            <consortium name="Maize Genome Sequencing Project"/>
            <person name="Ware D."/>
        </authorList>
    </citation>
    <scope>NUCLEOTIDE SEQUENCE [LARGE SCALE GENOMIC DNA]</scope>
    <source>
        <tissue evidence="1">Seedling</tissue>
    </source>
</reference>
<dbReference type="EMBL" id="CM007648">
    <property type="protein sequence ID" value="ONM17009.1"/>
    <property type="molecule type" value="Genomic_DNA"/>
</dbReference>
<name>A0A1D6E9D3_MAIZE</name>
<organism evidence="1">
    <name type="scientific">Zea mays</name>
    <name type="common">Maize</name>
    <dbReference type="NCBI Taxonomy" id="4577"/>
    <lineage>
        <taxon>Eukaryota</taxon>
        <taxon>Viridiplantae</taxon>
        <taxon>Streptophyta</taxon>
        <taxon>Embryophyta</taxon>
        <taxon>Tracheophyta</taxon>
        <taxon>Spermatophyta</taxon>
        <taxon>Magnoliopsida</taxon>
        <taxon>Liliopsida</taxon>
        <taxon>Poales</taxon>
        <taxon>Poaceae</taxon>
        <taxon>PACMAD clade</taxon>
        <taxon>Panicoideae</taxon>
        <taxon>Andropogonodae</taxon>
        <taxon>Andropogoneae</taxon>
        <taxon>Tripsacinae</taxon>
        <taxon>Zea</taxon>
    </lineage>
</organism>
<gene>
    <name evidence="1" type="ORF">ZEAMMB73_Zm00001d003476</name>
</gene>
<dbReference type="GO" id="GO:0016787">
    <property type="term" value="F:hydrolase activity"/>
    <property type="evidence" value="ECO:0007669"/>
    <property type="project" value="UniProtKB-KW"/>
</dbReference>
<protein>
    <submittedName>
        <fullName evidence="1">Ubiquitin carboxyl-terminal hydrolase</fullName>
    </submittedName>
</protein>
<proteinExistence type="predicted"/>
<accession>A0A1D6E9D3</accession>
<keyword evidence="1" id="KW-0378">Hydrolase</keyword>